<keyword evidence="2" id="KW-0560">Oxidoreductase</keyword>
<dbReference type="PANTHER" id="PTHR43296">
    <property type="entry name" value="PEROXISOMAL 2,4-DIENOYL-COA REDUCTASE"/>
    <property type="match status" value="1"/>
</dbReference>
<dbReference type="GO" id="GO:0008670">
    <property type="term" value="F:2,4-dienoyl-CoA reductase (NADPH) activity"/>
    <property type="evidence" value="ECO:0007669"/>
    <property type="project" value="InterPro"/>
</dbReference>
<dbReference type="InterPro" id="IPR002347">
    <property type="entry name" value="SDR_fam"/>
</dbReference>
<dbReference type="OrthoDB" id="2136131at2759"/>
<dbReference type="SUPFAM" id="SSF51735">
    <property type="entry name" value="NAD(P)-binding Rossmann-fold domains"/>
    <property type="match status" value="1"/>
</dbReference>
<evidence type="ECO:0000256" key="1">
    <source>
        <dbReference type="ARBA" id="ARBA00022857"/>
    </source>
</evidence>
<proteinExistence type="predicted"/>
<dbReference type="InterPro" id="IPR036291">
    <property type="entry name" value="NAD(P)-bd_dom_sf"/>
</dbReference>
<evidence type="ECO:0000313" key="9">
    <source>
        <dbReference type="Proteomes" id="UP001302367"/>
    </source>
</evidence>
<evidence type="ECO:0000313" key="8">
    <source>
        <dbReference type="Proteomes" id="UP000230605"/>
    </source>
</evidence>
<dbReference type="AlphaFoldDB" id="A0A2G5HR34"/>
<dbReference type="InterPro" id="IPR045017">
    <property type="entry name" value="DECR2-like"/>
</dbReference>
<organism evidence="6 8">
    <name type="scientific">Cercospora beticola</name>
    <name type="common">Sugarbeet leaf spot fungus</name>
    <dbReference type="NCBI Taxonomy" id="122368"/>
    <lineage>
        <taxon>Eukaryota</taxon>
        <taxon>Fungi</taxon>
        <taxon>Dikarya</taxon>
        <taxon>Ascomycota</taxon>
        <taxon>Pezizomycotina</taxon>
        <taxon>Dothideomycetes</taxon>
        <taxon>Dothideomycetidae</taxon>
        <taxon>Mycosphaerellales</taxon>
        <taxon>Mycosphaerellaceae</taxon>
        <taxon>Cercospora</taxon>
    </lineage>
</organism>
<keyword evidence="1" id="KW-0521">NADP</keyword>
<gene>
    <name evidence="6" type="ORF">CB0940_08322</name>
    <name evidence="7" type="ORF">RHO25_009542</name>
</gene>
<dbReference type="EMBL" id="CP134189">
    <property type="protein sequence ID" value="WPB04894.1"/>
    <property type="molecule type" value="Genomic_DNA"/>
</dbReference>
<reference evidence="6 8" key="1">
    <citation type="submission" date="2015-10" db="EMBL/GenBank/DDBJ databases">
        <title>The cercosporin biosynthetic gene cluster was horizontally transferred to several fungal lineages and shown to be expanded in Cercospora beticola based on microsynteny with recipient genomes.</title>
        <authorList>
            <person name="De Jonge R."/>
            <person name="Ebert M.K."/>
            <person name="Suttle J.C."/>
            <person name="Jurick Ii W.M."/>
            <person name="Secor G.A."/>
            <person name="Thomma B.P."/>
            <person name="Van De Peer Y."/>
            <person name="Bolton M.D."/>
        </authorList>
    </citation>
    <scope>NUCLEOTIDE SEQUENCE [LARGE SCALE GENOMIC DNA]</scope>
    <source>
        <strain evidence="6 8">09-40</strain>
    </source>
</reference>
<evidence type="ECO:0000256" key="4">
    <source>
        <dbReference type="ARBA" id="ARBA00048009"/>
    </source>
</evidence>
<comment type="catalytic activity">
    <reaction evidence="5">
        <text>a (2E,4Z)-dienoyl-CoA + NADPH + H(+) = a 4,5-saturated-(3E)-enoyl-CoA + NADP(+)</text>
        <dbReference type="Rhea" id="RHEA:61892"/>
        <dbReference type="ChEBI" id="CHEBI:15378"/>
        <dbReference type="ChEBI" id="CHEBI:57783"/>
        <dbReference type="ChEBI" id="CHEBI:58349"/>
        <dbReference type="ChEBI" id="CHEBI:85099"/>
        <dbReference type="ChEBI" id="CHEBI:85493"/>
        <dbReference type="EC" id="1.3.1.124"/>
    </reaction>
</comment>
<evidence type="ECO:0000313" key="7">
    <source>
        <dbReference type="EMBL" id="WPB04894.1"/>
    </source>
</evidence>
<dbReference type="Proteomes" id="UP001302367">
    <property type="component" value="Chromosome 6"/>
</dbReference>
<dbReference type="EC" id="1.3.1.124" evidence="3"/>
<dbReference type="Pfam" id="PF13561">
    <property type="entry name" value="adh_short_C2"/>
    <property type="match status" value="1"/>
</dbReference>
<protein>
    <recommendedName>
        <fullName evidence="3">2,4-dienoyl-CoA reductase [(3E)-enoyl-CoA-producing]</fullName>
        <ecNumber evidence="3">1.3.1.124</ecNumber>
    </recommendedName>
</protein>
<dbReference type="Proteomes" id="UP000230605">
    <property type="component" value="Chromosome 6"/>
</dbReference>
<sequence>MPVPREEYLSDVWRDGIFKNKVLFCTGGAGSICSIQVRAFVALGGNAYIIGRNVEKTVSMARDLETARPGSRVIGQGNVDVRNAVALKAAADTCAKELGGIDFAIAGAAGNFLAPMSQLSPNAFRTVMEIDTLGSYHTAKAVLPYLVESAKKYPNTGKATGKVGGTGGRMVFISATFHFKGFPLQAHAMAAKAAVDQISHSVSIEYGPYGITSNVITPGPIRGTEGMTRLSRSDPESAKKSAKSIPVGRWGEVKEIADATVYLFSEAGSYVNGNILVVDGGQWRVSGATEGKGFEYPDFLLSGAPVEGVKSGRKSKM</sequence>
<accession>A0A2G5HR34</accession>
<keyword evidence="9" id="KW-1185">Reference proteome</keyword>
<dbReference type="GO" id="GO:0005777">
    <property type="term" value="C:peroxisome"/>
    <property type="evidence" value="ECO:0007669"/>
    <property type="project" value="TreeGrafter"/>
</dbReference>
<dbReference type="PANTHER" id="PTHR43296:SF2">
    <property type="entry name" value="PEROXISOMAL 2,4-DIENOYL-COA REDUCTASE [(3E)-ENOYL-COA-PRODUCING]"/>
    <property type="match status" value="1"/>
</dbReference>
<name>A0A2G5HR34_CERBT</name>
<dbReference type="PRINTS" id="PR00081">
    <property type="entry name" value="GDHRDH"/>
</dbReference>
<evidence type="ECO:0000313" key="6">
    <source>
        <dbReference type="EMBL" id="PIA94999.1"/>
    </source>
</evidence>
<dbReference type="Gene3D" id="3.40.50.720">
    <property type="entry name" value="NAD(P)-binding Rossmann-like Domain"/>
    <property type="match status" value="1"/>
</dbReference>
<dbReference type="GO" id="GO:0009062">
    <property type="term" value="P:fatty acid catabolic process"/>
    <property type="evidence" value="ECO:0007669"/>
    <property type="project" value="InterPro"/>
</dbReference>
<dbReference type="EMBL" id="LKMD01000104">
    <property type="protein sequence ID" value="PIA94999.1"/>
    <property type="molecule type" value="Genomic_DNA"/>
</dbReference>
<comment type="catalytic activity">
    <reaction evidence="4">
        <text>a (2E,4E)-dienoyl-CoA + NADPH + H(+) = a 4,5-saturated-(3E)-enoyl-CoA + NADP(+)</text>
        <dbReference type="Rhea" id="RHEA:45912"/>
        <dbReference type="ChEBI" id="CHEBI:15378"/>
        <dbReference type="ChEBI" id="CHEBI:57783"/>
        <dbReference type="ChEBI" id="CHEBI:58349"/>
        <dbReference type="ChEBI" id="CHEBI:85101"/>
        <dbReference type="ChEBI" id="CHEBI:85493"/>
        <dbReference type="EC" id="1.3.1.124"/>
    </reaction>
</comment>
<evidence type="ECO:0000256" key="2">
    <source>
        <dbReference type="ARBA" id="ARBA00023002"/>
    </source>
</evidence>
<evidence type="ECO:0000256" key="3">
    <source>
        <dbReference type="ARBA" id="ARBA00026117"/>
    </source>
</evidence>
<evidence type="ECO:0000256" key="5">
    <source>
        <dbReference type="ARBA" id="ARBA00048340"/>
    </source>
</evidence>
<reference evidence="7 9" key="2">
    <citation type="submission" date="2023-09" db="EMBL/GenBank/DDBJ databases">
        <title>Complete-Gapless Cercospora beticola genome.</title>
        <authorList>
            <person name="Wyatt N.A."/>
            <person name="Spanner R.E."/>
            <person name="Bolton M.D."/>
        </authorList>
    </citation>
    <scope>NUCLEOTIDE SEQUENCE [LARGE SCALE GENOMIC DNA]</scope>
    <source>
        <strain evidence="7">Cb09-40</strain>
    </source>
</reference>